<evidence type="ECO:0000313" key="1">
    <source>
        <dbReference type="EMBL" id="MBN0044867.1"/>
    </source>
</evidence>
<reference evidence="1 2" key="1">
    <citation type="submission" date="2021-02" db="EMBL/GenBank/DDBJ databases">
        <title>Whole genome sequencing of Streptomyces actuosus VRA1.</title>
        <authorList>
            <person name="Sen G."/>
            <person name="Sen A."/>
        </authorList>
    </citation>
    <scope>NUCLEOTIDE SEQUENCE [LARGE SCALE GENOMIC DNA]</scope>
    <source>
        <strain evidence="1 2">VRA1</strain>
    </source>
</reference>
<sequence>MALGGVTAAVVPDVAGTVTLVVRDAARRNGVTLGPVGPLTGCSTAGPKSSACA</sequence>
<keyword evidence="2" id="KW-1185">Reference proteome</keyword>
<dbReference type="Proteomes" id="UP000788262">
    <property type="component" value="Unassembled WGS sequence"/>
</dbReference>
<gene>
    <name evidence="1" type="ORF">JS756_12265</name>
</gene>
<organism evidence="1 2">
    <name type="scientific">Streptomyces actuosus</name>
    <dbReference type="NCBI Taxonomy" id="1885"/>
    <lineage>
        <taxon>Bacteria</taxon>
        <taxon>Bacillati</taxon>
        <taxon>Actinomycetota</taxon>
        <taxon>Actinomycetes</taxon>
        <taxon>Kitasatosporales</taxon>
        <taxon>Streptomycetaceae</taxon>
        <taxon>Streptomyces</taxon>
    </lineage>
</organism>
<accession>A0ABS2VP49</accession>
<dbReference type="RefSeq" id="WP_205383074.1">
    <property type="nucleotide sequence ID" value="NZ_JAFFZS010000007.1"/>
</dbReference>
<proteinExistence type="predicted"/>
<dbReference type="EMBL" id="JAFFZS010000007">
    <property type="protein sequence ID" value="MBN0044867.1"/>
    <property type="molecule type" value="Genomic_DNA"/>
</dbReference>
<name>A0ABS2VP49_STRAS</name>
<comment type="caution">
    <text evidence="1">The sequence shown here is derived from an EMBL/GenBank/DDBJ whole genome shotgun (WGS) entry which is preliminary data.</text>
</comment>
<evidence type="ECO:0000313" key="2">
    <source>
        <dbReference type="Proteomes" id="UP000788262"/>
    </source>
</evidence>
<protein>
    <submittedName>
        <fullName evidence="1">Uncharacterized protein</fullName>
    </submittedName>
</protein>